<dbReference type="OrthoDB" id="9127217at2"/>
<keyword evidence="2" id="KW-1185">Reference proteome</keyword>
<dbReference type="Proteomes" id="UP000027451">
    <property type="component" value="Unassembled WGS sequence"/>
</dbReference>
<dbReference type="AlphaFoldDB" id="A0A656QJ40"/>
<protein>
    <submittedName>
        <fullName evidence="1">Uncharacterized protein</fullName>
    </submittedName>
</protein>
<dbReference type="EMBL" id="JFHD01000018">
    <property type="protein sequence ID" value="KDR28479.1"/>
    <property type="molecule type" value="Genomic_DNA"/>
</dbReference>
<comment type="caution">
    <text evidence="1">The sequence shown here is derived from an EMBL/GenBank/DDBJ whole genome shotgun (WGS) entry which is preliminary data.</text>
</comment>
<proteinExistence type="predicted"/>
<reference evidence="1 2" key="1">
    <citation type="submission" date="2014-03" db="EMBL/GenBank/DDBJ databases">
        <title>Draft Genome Sequences of Four Burkholderia Strains.</title>
        <authorList>
            <person name="Liu X.Y."/>
            <person name="Li C.X."/>
            <person name="Xu J.H."/>
        </authorList>
    </citation>
    <scope>NUCLEOTIDE SEQUENCE [LARGE SCALE GENOMIC DNA]</scope>
    <source>
        <strain evidence="1 2">OP-1</strain>
    </source>
</reference>
<evidence type="ECO:0000313" key="1">
    <source>
        <dbReference type="EMBL" id="KDR28479.1"/>
    </source>
</evidence>
<name>A0A656QJ40_9BURK</name>
<dbReference type="RefSeq" id="WP_033536441.1">
    <property type="nucleotide sequence ID" value="NZ_JFHD01000018.1"/>
</dbReference>
<gene>
    <name evidence="1" type="ORF">BG60_11170</name>
</gene>
<sequence length="201" mass="21836">MKLQPQQLSFFQFCELARIEPLTNHGRAAEVFFHGASLRFVDAIGIAGLMQAHKREVNNALYARSGDAPEFMSDRALPAAVALAEYPDMRIKFPHASQLVDAAGTSATPEIGPASQLRAVATPALLAELHMRGALTSLHHAVGAVYDHLERAGHLDAGSPLLAYRMFRLRRFEAELSGAPGAEAIARRWEDRVGSLEVGAR</sequence>
<accession>A0A656QJ40</accession>
<organism evidence="1 2">
    <name type="scientific">Caballeronia zhejiangensis</name>
    <dbReference type="NCBI Taxonomy" id="871203"/>
    <lineage>
        <taxon>Bacteria</taxon>
        <taxon>Pseudomonadati</taxon>
        <taxon>Pseudomonadota</taxon>
        <taxon>Betaproteobacteria</taxon>
        <taxon>Burkholderiales</taxon>
        <taxon>Burkholderiaceae</taxon>
        <taxon>Caballeronia</taxon>
    </lineage>
</organism>
<evidence type="ECO:0000313" key="2">
    <source>
        <dbReference type="Proteomes" id="UP000027451"/>
    </source>
</evidence>